<dbReference type="SMR" id="K7WCF3"/>
<gene>
    <name evidence="1" type="ORF">wssv_01140</name>
</gene>
<sequence length="72" mass="8629">MSRKNRLCILMKPRERERLLTLVLKRTTKIKQEACVELVDLDLQITQILLKPPSQETNKKRTKRKNWKKGRS</sequence>
<evidence type="ECO:0000313" key="1">
    <source>
        <dbReference type="EMBL" id="AFX59491.1"/>
    </source>
</evidence>
<evidence type="ECO:0000313" key="2">
    <source>
        <dbReference type="EMBL" id="ATU83960.1"/>
    </source>
</evidence>
<accession>K7WCF3</accession>
<proteinExistence type="predicted"/>
<reference evidence="2" key="3">
    <citation type="journal article" date="2018" name="Aquaculture">
        <title>Complete genome sequence of a white spot syndrome virus associated with a disease incursion in Australia.</title>
        <authorList>
            <person name="Oakey J."/>
            <person name="Smith C.S."/>
        </authorList>
    </citation>
    <scope>NUCLEOTIDE SEQUENCE [LARGE SCALE GENOMIC DNA]</scope>
    <source>
        <strain evidence="2">WSSV-AU</strain>
    </source>
</reference>
<dbReference type="Proteomes" id="UP000277283">
    <property type="component" value="Segment"/>
</dbReference>
<reference evidence="3" key="2">
    <citation type="submission" date="2012-08" db="EMBL/GenBank/DDBJ databases">
        <authorList>
            <person name="Choi T.-J."/>
        </authorList>
    </citation>
    <scope>NUCLEOTIDE SEQUENCE [LARGE SCALE GENOMIC DNA]</scope>
    <source>
        <strain evidence="3">K-LV1</strain>
    </source>
</reference>
<organism evidence="1 3">
    <name type="scientific">White spot syndrome virus</name>
    <dbReference type="NCBI Taxonomy" id="342409"/>
    <lineage>
        <taxon>Viruses</taxon>
        <taxon>Viruses incertae sedis</taxon>
        <taxon>Naldaviricetes</taxon>
        <taxon>Nimaviridae</taxon>
        <taxon>Whispovirus</taxon>
    </lineage>
</organism>
<dbReference type="EMBL" id="MF768985">
    <property type="protein sequence ID" value="ATU83960.1"/>
    <property type="molecule type" value="Genomic_DNA"/>
</dbReference>
<dbReference type="Proteomes" id="UP000267516">
    <property type="component" value="Segment"/>
</dbReference>
<protein>
    <submittedName>
        <fullName evidence="2">ORF1169</fullName>
    </submittedName>
    <submittedName>
        <fullName evidence="1">Wsv114</fullName>
    </submittedName>
</protein>
<reference evidence="1" key="1">
    <citation type="submission" date="2012-08" db="EMBL/GenBank/DDBJ databases">
        <title>Cassytha pubescens and C. glabella (Lauraceae) are not disjunctly distributed between Australia and the Ryukyu Archipelago of Japan - evidence from morphological and molecular data.</title>
        <authorList>
            <person name="Kokubugata G."/>
            <person name="Nakamura K."/>
            <person name="Forster P.I."/>
            <person name="Wilson G.W."/>
            <person name="Holland A.E."/>
            <person name="Hirayama Y."/>
            <person name="Yokota M."/>
        </authorList>
    </citation>
    <scope>NUCLEOTIDE SEQUENCE</scope>
    <source>
        <strain evidence="1">K-LV1</strain>
    </source>
</reference>
<evidence type="ECO:0000313" key="3">
    <source>
        <dbReference type="Proteomes" id="UP000277283"/>
    </source>
</evidence>
<dbReference type="EMBL" id="JX515788">
    <property type="protein sequence ID" value="AFX59491.1"/>
    <property type="molecule type" value="Genomic_DNA"/>
</dbReference>
<name>K7WCF3_9VIRU</name>